<keyword evidence="3" id="KW-1185">Reference proteome</keyword>
<protein>
    <submittedName>
        <fullName evidence="2">Uncharacterized protein</fullName>
    </submittedName>
</protein>
<dbReference type="EMBL" id="BFAZ01000011">
    <property type="protein sequence ID" value="GBF44329.1"/>
    <property type="molecule type" value="Genomic_DNA"/>
</dbReference>
<comment type="caution">
    <text evidence="2">The sequence shown here is derived from an EMBL/GenBank/DDBJ whole genome shotgun (WGS) entry which is preliminary data.</text>
</comment>
<feature type="compositionally biased region" description="Basic and acidic residues" evidence="1">
    <location>
        <begin position="134"/>
        <end position="144"/>
    </location>
</feature>
<evidence type="ECO:0000256" key="1">
    <source>
        <dbReference type="SAM" id="MobiDB-lite"/>
    </source>
</evidence>
<feature type="region of interest" description="Disordered" evidence="1">
    <location>
        <begin position="112"/>
        <end position="144"/>
    </location>
</feature>
<dbReference type="OrthoDB" id="344696at2"/>
<dbReference type="RefSeq" id="WP_108961307.1">
    <property type="nucleotide sequence ID" value="NZ_BFAZ01000011.1"/>
</dbReference>
<evidence type="ECO:0000313" key="3">
    <source>
        <dbReference type="Proteomes" id="UP000245206"/>
    </source>
</evidence>
<evidence type="ECO:0000313" key="2">
    <source>
        <dbReference type="EMBL" id="GBF44329.1"/>
    </source>
</evidence>
<organism evidence="2 3">
    <name type="scientific">Leptospira ellinghausenii</name>
    <dbReference type="NCBI Taxonomy" id="1917822"/>
    <lineage>
        <taxon>Bacteria</taxon>
        <taxon>Pseudomonadati</taxon>
        <taxon>Spirochaetota</taxon>
        <taxon>Spirochaetia</taxon>
        <taxon>Leptospirales</taxon>
        <taxon>Leptospiraceae</taxon>
        <taxon>Leptospira</taxon>
    </lineage>
</organism>
<dbReference type="Proteomes" id="UP000245206">
    <property type="component" value="Unassembled WGS sequence"/>
</dbReference>
<dbReference type="AlphaFoldDB" id="A0A2P2DIB2"/>
<sequence length="144" mass="16275">MGLFPGVEREFQFEVDGHKFGGRFPLPSDRRNIDILISRRLGGVSLDSIPNQTYTSEYVFVTLNYTISDRPSELEGLDFADIPDENFTVSVWKEYSKLEKAYQAGLKKNNRTVVSTKASAKQPRQSSKSLSSKRVPDIAERVPD</sequence>
<name>A0A2P2DIB2_9LEPT</name>
<proteinExistence type="predicted"/>
<feature type="compositionally biased region" description="Polar residues" evidence="1">
    <location>
        <begin position="112"/>
        <end position="132"/>
    </location>
</feature>
<accession>A0A2P2DIB2</accession>
<reference evidence="3" key="1">
    <citation type="journal article" date="2019" name="Microbiol. Immunol.">
        <title>Molecular and phenotypic characterization of Leptospira johnsonii sp. nov., Leptospira ellinghausenii sp. nov. and Leptospira ryugenii sp. nov. isolated from soil and water in Japan.</title>
        <authorList>
            <person name="Masuzawa T."/>
            <person name="Saito M."/>
            <person name="Nakao R."/>
            <person name="Nikaido Y."/>
            <person name="Matsumoto M."/>
            <person name="Ogawa M."/>
            <person name="Yokoyama M."/>
            <person name="Hidaka Y."/>
            <person name="Tomita J."/>
            <person name="Sakakibara K."/>
            <person name="Suzuki K."/>
            <person name="Yasuda S."/>
            <person name="Sato H."/>
            <person name="Yamaguchi M."/>
            <person name="Yoshida S.I."/>
            <person name="Koizumi N."/>
            <person name="Kawamura Y."/>
        </authorList>
    </citation>
    <scope>NUCLEOTIDE SEQUENCE [LARGE SCALE GENOMIC DNA]</scope>
    <source>
        <strain evidence="3">E18</strain>
    </source>
</reference>
<gene>
    <name evidence="2" type="ORF">LPTSP2_36320</name>
</gene>